<feature type="transmembrane region" description="Helical" evidence="6">
    <location>
        <begin position="62"/>
        <end position="80"/>
    </location>
</feature>
<evidence type="ECO:0000313" key="8">
    <source>
        <dbReference type="EMBL" id="OUO56211.1"/>
    </source>
</evidence>
<dbReference type="Proteomes" id="UP000196368">
    <property type="component" value="Unassembled WGS sequence"/>
</dbReference>
<dbReference type="InterPro" id="IPR050638">
    <property type="entry name" value="AA-Vitamin_Transporters"/>
</dbReference>
<feature type="transmembrane region" description="Helical" evidence="6">
    <location>
        <begin position="86"/>
        <end position="111"/>
    </location>
</feature>
<comment type="similarity">
    <text evidence="2">Belongs to the EamA transporter family.</text>
</comment>
<keyword evidence="9" id="KW-1185">Reference proteome</keyword>
<dbReference type="GO" id="GO:0016020">
    <property type="term" value="C:membrane"/>
    <property type="evidence" value="ECO:0007669"/>
    <property type="project" value="UniProtKB-SubCell"/>
</dbReference>
<dbReference type="InterPro" id="IPR000620">
    <property type="entry name" value="EamA_dom"/>
</dbReference>
<evidence type="ECO:0000313" key="9">
    <source>
        <dbReference type="Proteomes" id="UP000196368"/>
    </source>
</evidence>
<gene>
    <name evidence="8" type="ORF">B5F75_06225</name>
</gene>
<dbReference type="RefSeq" id="WP_087289064.1">
    <property type="nucleotide sequence ID" value="NZ_NFJD01000004.1"/>
</dbReference>
<evidence type="ECO:0000256" key="1">
    <source>
        <dbReference type="ARBA" id="ARBA00004141"/>
    </source>
</evidence>
<feature type="transmembrane region" description="Helical" evidence="6">
    <location>
        <begin position="219"/>
        <end position="241"/>
    </location>
</feature>
<dbReference type="EMBL" id="NFJD01000004">
    <property type="protein sequence ID" value="OUO56211.1"/>
    <property type="molecule type" value="Genomic_DNA"/>
</dbReference>
<keyword evidence="4 6" id="KW-1133">Transmembrane helix</keyword>
<feature type="transmembrane region" description="Helical" evidence="6">
    <location>
        <begin position="275"/>
        <end position="291"/>
    </location>
</feature>
<evidence type="ECO:0000256" key="3">
    <source>
        <dbReference type="ARBA" id="ARBA00022692"/>
    </source>
</evidence>
<protein>
    <recommendedName>
        <fullName evidence="7">EamA domain-containing protein</fullName>
    </recommendedName>
</protein>
<comment type="subcellular location">
    <subcellularLocation>
        <location evidence="1">Membrane</location>
        <topology evidence="1">Multi-pass membrane protein</topology>
    </subcellularLocation>
</comment>
<keyword evidence="3 6" id="KW-0812">Transmembrane</keyword>
<feature type="transmembrane region" description="Helical" evidence="6">
    <location>
        <begin position="123"/>
        <end position="145"/>
    </location>
</feature>
<accession>A0A1Y4DLB4</accession>
<dbReference type="Pfam" id="PF00892">
    <property type="entry name" value="EamA"/>
    <property type="match status" value="2"/>
</dbReference>
<feature type="domain" description="EamA" evidence="7">
    <location>
        <begin position="153"/>
        <end position="291"/>
    </location>
</feature>
<proteinExistence type="inferred from homology"/>
<feature type="transmembrane region" description="Helical" evidence="6">
    <location>
        <begin position="192"/>
        <end position="213"/>
    </location>
</feature>
<sequence length="300" mass="32735">MSYILALCLALCWGTAFLASKNIVESLPPYWGTFYRVLAGLCFFIVLYAVQRKNLKCPIKQLWRPWAIGLLLILLPFAAISWGQRFVAPTIGGIFNGTVPIWSFIAGAVLLKGEDRFTWRRAAGVTVGMIGLLIIMHPMISAAKLNASPMALYGCFAFLIMAWSYSLGNVLTKKIMVDSNAMTHEANTFHQYLFSAVVLLIISFLAEPVPAASAFTTKVVLSIISAGVFSSAVAFLLMVALIKRWGATRMASVTYFTPVVAMASDMIAFGRMPTGAELGGLLLIFASLVMIQKKVEPESK</sequence>
<name>A0A1Y4DLB4_9BACT</name>
<feature type="transmembrane region" description="Helical" evidence="6">
    <location>
        <begin position="29"/>
        <end position="50"/>
    </location>
</feature>
<feature type="transmembrane region" description="Helical" evidence="6">
    <location>
        <begin position="151"/>
        <end position="171"/>
    </location>
</feature>
<feature type="domain" description="EamA" evidence="7">
    <location>
        <begin position="2"/>
        <end position="136"/>
    </location>
</feature>
<keyword evidence="5 6" id="KW-0472">Membrane</keyword>
<dbReference type="PANTHER" id="PTHR32322">
    <property type="entry name" value="INNER MEMBRANE TRANSPORTER"/>
    <property type="match status" value="1"/>
</dbReference>
<evidence type="ECO:0000259" key="7">
    <source>
        <dbReference type="Pfam" id="PF00892"/>
    </source>
</evidence>
<dbReference type="InterPro" id="IPR037185">
    <property type="entry name" value="EmrE-like"/>
</dbReference>
<dbReference type="OrthoDB" id="9810556at2"/>
<organism evidence="8 9">
    <name type="scientific">Candidatus Avelusimicrobium gallicola</name>
    <dbReference type="NCBI Taxonomy" id="2562704"/>
    <lineage>
        <taxon>Bacteria</taxon>
        <taxon>Pseudomonadati</taxon>
        <taxon>Elusimicrobiota</taxon>
        <taxon>Elusimicrobia</taxon>
        <taxon>Elusimicrobiales</taxon>
        <taxon>Elusimicrobiaceae</taxon>
        <taxon>Candidatus Avelusimicrobium</taxon>
    </lineage>
</organism>
<evidence type="ECO:0000256" key="6">
    <source>
        <dbReference type="SAM" id="Phobius"/>
    </source>
</evidence>
<evidence type="ECO:0000256" key="4">
    <source>
        <dbReference type="ARBA" id="ARBA00022989"/>
    </source>
</evidence>
<comment type="caution">
    <text evidence="8">The sequence shown here is derived from an EMBL/GenBank/DDBJ whole genome shotgun (WGS) entry which is preliminary data.</text>
</comment>
<dbReference type="AlphaFoldDB" id="A0A1Y4DLB4"/>
<dbReference type="SUPFAM" id="SSF103481">
    <property type="entry name" value="Multidrug resistance efflux transporter EmrE"/>
    <property type="match status" value="2"/>
</dbReference>
<dbReference type="PANTHER" id="PTHR32322:SF2">
    <property type="entry name" value="EAMA DOMAIN-CONTAINING PROTEIN"/>
    <property type="match status" value="1"/>
</dbReference>
<evidence type="ECO:0000256" key="5">
    <source>
        <dbReference type="ARBA" id="ARBA00023136"/>
    </source>
</evidence>
<evidence type="ECO:0000256" key="2">
    <source>
        <dbReference type="ARBA" id="ARBA00007362"/>
    </source>
</evidence>
<reference evidence="9" key="1">
    <citation type="submission" date="2017-04" db="EMBL/GenBank/DDBJ databases">
        <title>Function of individual gut microbiota members based on whole genome sequencing of pure cultures obtained from chicken caecum.</title>
        <authorList>
            <person name="Medvecky M."/>
            <person name="Cejkova D."/>
            <person name="Polansky O."/>
            <person name="Karasova D."/>
            <person name="Kubasova T."/>
            <person name="Cizek A."/>
            <person name="Rychlik I."/>
        </authorList>
    </citation>
    <scope>NUCLEOTIDE SEQUENCE [LARGE SCALE GENOMIC DNA]</scope>
    <source>
        <strain evidence="9">An273</strain>
    </source>
</reference>